<gene>
    <name evidence="4" type="ORF">HMPREF9246_0327</name>
</gene>
<dbReference type="InterPro" id="IPR050090">
    <property type="entry name" value="Tyrosine_recombinase_XerCD"/>
</dbReference>
<comment type="caution">
    <text evidence="4">The sequence shown here is derived from an EMBL/GenBank/DDBJ whole genome shotgun (WGS) entry which is preliminary data.</text>
</comment>
<keyword evidence="1" id="KW-0238">DNA-binding</keyword>
<dbReference type="EMBL" id="AEXN01000033">
    <property type="protein sequence ID" value="EGC83434.1"/>
    <property type="molecule type" value="Genomic_DNA"/>
</dbReference>
<dbReference type="GO" id="GO:0006310">
    <property type="term" value="P:DNA recombination"/>
    <property type="evidence" value="ECO:0007669"/>
    <property type="project" value="UniProtKB-KW"/>
</dbReference>
<dbReference type="PANTHER" id="PTHR30349">
    <property type="entry name" value="PHAGE INTEGRASE-RELATED"/>
    <property type="match status" value="1"/>
</dbReference>
<dbReference type="Gene3D" id="1.10.150.130">
    <property type="match status" value="1"/>
</dbReference>
<sequence length="375" mass="43892">MAKRRRKYANGQGSITHVKGKKSPWWARLPATYDSSGKEHRKTVGFFKTQKEAQNALDSYTLIDDIKTFKDIYIEYKKTDDFLNLTKKTKDRYEDAFLSFKPLWNKNIMDIKALQLQKCINTKVLEGYYATEDGKRVRKDYSKDSISRLKHVASKIYNFAERHDLVDKNRAKVLEVKGLDPKPEKTIFFADEINKLFKSIPYNPYARHVLIMIFTGMRTSEYRNLKVDNIDFKNKMITDFGIKTNKGRKRIMFIHEKIEDILLELAKESTTGYIVENITINRQNKKATHPSDQTFRKSIFNKALEKAGLEKTIPKQCRYTFATIAHLSGISDMDLMDLMGHQSIMTTKNSYIQTIDFYLMQQLQTYDFRKALKLA</sequence>
<dbReference type="RefSeq" id="WP_004818165.1">
    <property type="nucleotide sequence ID" value="NZ_AEXN01000033.1"/>
</dbReference>
<evidence type="ECO:0000256" key="2">
    <source>
        <dbReference type="ARBA" id="ARBA00023172"/>
    </source>
</evidence>
<evidence type="ECO:0000256" key="1">
    <source>
        <dbReference type="ARBA" id="ARBA00023125"/>
    </source>
</evidence>
<name>F0H2G6_9FIRM</name>
<dbReference type="OrthoDB" id="9801717at2"/>
<evidence type="ECO:0000313" key="5">
    <source>
        <dbReference type="Proteomes" id="UP000005277"/>
    </source>
</evidence>
<dbReference type="InterPro" id="IPR010998">
    <property type="entry name" value="Integrase_recombinase_N"/>
</dbReference>
<dbReference type="GO" id="GO:0015074">
    <property type="term" value="P:DNA integration"/>
    <property type="evidence" value="ECO:0007669"/>
    <property type="project" value="InterPro"/>
</dbReference>
<dbReference type="Pfam" id="PF00589">
    <property type="entry name" value="Phage_integrase"/>
    <property type="match status" value="1"/>
</dbReference>
<dbReference type="Gene3D" id="1.10.443.10">
    <property type="entry name" value="Intergrase catalytic core"/>
    <property type="match status" value="1"/>
</dbReference>
<proteinExistence type="predicted"/>
<organism evidence="4 5">
    <name type="scientific">Anaerococcus hydrogenalis ACS-025-V-Sch4</name>
    <dbReference type="NCBI Taxonomy" id="879306"/>
    <lineage>
        <taxon>Bacteria</taxon>
        <taxon>Bacillati</taxon>
        <taxon>Bacillota</taxon>
        <taxon>Tissierellia</taxon>
        <taxon>Tissierellales</taxon>
        <taxon>Peptoniphilaceae</taxon>
        <taxon>Anaerococcus</taxon>
    </lineage>
</organism>
<accession>F0H2G6</accession>
<keyword evidence="2" id="KW-0233">DNA recombination</keyword>
<evidence type="ECO:0000313" key="4">
    <source>
        <dbReference type="EMBL" id="EGC83434.1"/>
    </source>
</evidence>
<dbReference type="SUPFAM" id="SSF56349">
    <property type="entry name" value="DNA breaking-rejoining enzymes"/>
    <property type="match status" value="1"/>
</dbReference>
<dbReference type="GO" id="GO:0003677">
    <property type="term" value="F:DNA binding"/>
    <property type="evidence" value="ECO:0007669"/>
    <property type="project" value="UniProtKB-KW"/>
</dbReference>
<reference evidence="4 5" key="1">
    <citation type="submission" date="2011-01" db="EMBL/GenBank/DDBJ databases">
        <authorList>
            <person name="Durkin A.S."/>
            <person name="Madupu R."/>
            <person name="Torralba M."/>
            <person name="Gillis M."/>
            <person name="Methe B."/>
            <person name="Sutton G."/>
            <person name="Nelson K.E."/>
        </authorList>
    </citation>
    <scope>NUCLEOTIDE SEQUENCE [LARGE SCALE GENOMIC DNA]</scope>
    <source>
        <strain evidence="4 5">ACS-025-V-Sch4</strain>
    </source>
</reference>
<dbReference type="PROSITE" id="PS51898">
    <property type="entry name" value="TYR_RECOMBINASE"/>
    <property type="match status" value="1"/>
</dbReference>
<feature type="domain" description="Tyr recombinase" evidence="3">
    <location>
        <begin position="183"/>
        <end position="367"/>
    </location>
</feature>
<dbReference type="InterPro" id="IPR013762">
    <property type="entry name" value="Integrase-like_cat_sf"/>
</dbReference>
<dbReference type="CDD" id="cd00796">
    <property type="entry name" value="INT_Rci_Hp1_C"/>
    <property type="match status" value="1"/>
</dbReference>
<protein>
    <submittedName>
        <fullName evidence="4">Site-specific recombinase, phage integrase family</fullName>
    </submittedName>
</protein>
<dbReference type="InterPro" id="IPR002104">
    <property type="entry name" value="Integrase_catalytic"/>
</dbReference>
<dbReference type="InterPro" id="IPR011010">
    <property type="entry name" value="DNA_brk_join_enz"/>
</dbReference>
<evidence type="ECO:0000259" key="3">
    <source>
        <dbReference type="PROSITE" id="PS51898"/>
    </source>
</evidence>
<dbReference type="AlphaFoldDB" id="F0H2G6"/>
<dbReference type="Proteomes" id="UP000005277">
    <property type="component" value="Unassembled WGS sequence"/>
</dbReference>
<keyword evidence="5" id="KW-1185">Reference proteome</keyword>